<dbReference type="GO" id="GO:0001682">
    <property type="term" value="P:tRNA 5'-leader removal"/>
    <property type="evidence" value="ECO:0007669"/>
    <property type="project" value="UniProtKB-UniRule"/>
</dbReference>
<dbReference type="Gene3D" id="3.30.230.10">
    <property type="match status" value="1"/>
</dbReference>
<comment type="caution">
    <text evidence="8">The sequence shown here is derived from an EMBL/GenBank/DDBJ whole genome shotgun (WGS) entry which is preliminary data.</text>
</comment>
<keyword evidence="2 6" id="KW-0540">Nuclease</keyword>
<dbReference type="PANTHER" id="PTHR33992:SF1">
    <property type="entry name" value="RIBONUCLEASE P PROTEIN COMPONENT"/>
    <property type="match status" value="1"/>
</dbReference>
<dbReference type="Pfam" id="PF00825">
    <property type="entry name" value="Ribonuclease_P"/>
    <property type="match status" value="1"/>
</dbReference>
<evidence type="ECO:0000256" key="6">
    <source>
        <dbReference type="HAMAP-Rule" id="MF_00227"/>
    </source>
</evidence>
<keyword evidence="4 6" id="KW-0378">Hydrolase</keyword>
<protein>
    <recommendedName>
        <fullName evidence="6 7">Ribonuclease P protein component</fullName>
        <shortName evidence="6">RNase P protein</shortName>
        <shortName evidence="6">RNaseP protein</shortName>
        <ecNumber evidence="6 7">3.1.26.5</ecNumber>
    </recommendedName>
    <alternativeName>
        <fullName evidence="6">Protein C5</fullName>
    </alternativeName>
</protein>
<dbReference type="Proteomes" id="UP000244248">
    <property type="component" value="Unassembled WGS sequence"/>
</dbReference>
<dbReference type="InterPro" id="IPR020568">
    <property type="entry name" value="Ribosomal_Su5_D2-typ_SF"/>
</dbReference>
<organism evidence="8 9">
    <name type="scientific">Stenotrophobium rhamnosiphilum</name>
    <dbReference type="NCBI Taxonomy" id="2029166"/>
    <lineage>
        <taxon>Bacteria</taxon>
        <taxon>Pseudomonadati</taxon>
        <taxon>Pseudomonadota</taxon>
        <taxon>Gammaproteobacteria</taxon>
        <taxon>Nevskiales</taxon>
        <taxon>Nevskiaceae</taxon>
        <taxon>Stenotrophobium</taxon>
    </lineage>
</organism>
<dbReference type="GO" id="GO:0000049">
    <property type="term" value="F:tRNA binding"/>
    <property type="evidence" value="ECO:0007669"/>
    <property type="project" value="UniProtKB-UniRule"/>
</dbReference>
<dbReference type="InterPro" id="IPR014721">
    <property type="entry name" value="Ribsml_uS5_D2-typ_fold_subgr"/>
</dbReference>
<keyword evidence="3 6" id="KW-0255">Endonuclease</keyword>
<evidence type="ECO:0000313" key="8">
    <source>
        <dbReference type="EMBL" id="PTU31381.1"/>
    </source>
</evidence>
<gene>
    <name evidence="6 8" type="primary">rnpA</name>
    <name evidence="8" type="ORF">CJD38_08545</name>
</gene>
<evidence type="ECO:0000256" key="1">
    <source>
        <dbReference type="ARBA" id="ARBA00022694"/>
    </source>
</evidence>
<dbReference type="SUPFAM" id="SSF54211">
    <property type="entry name" value="Ribosomal protein S5 domain 2-like"/>
    <property type="match status" value="1"/>
</dbReference>
<dbReference type="PANTHER" id="PTHR33992">
    <property type="entry name" value="RIBONUCLEASE P PROTEIN COMPONENT"/>
    <property type="match status" value="1"/>
</dbReference>
<keyword evidence="9" id="KW-1185">Reference proteome</keyword>
<keyword evidence="1 6" id="KW-0819">tRNA processing</keyword>
<keyword evidence="5 6" id="KW-0694">RNA-binding</keyword>
<comment type="catalytic activity">
    <reaction evidence="6">
        <text>Endonucleolytic cleavage of RNA, removing 5'-extranucleotides from tRNA precursor.</text>
        <dbReference type="EC" id="3.1.26.5"/>
    </reaction>
</comment>
<dbReference type="EC" id="3.1.26.5" evidence="6 7"/>
<dbReference type="GO" id="GO:0004526">
    <property type="term" value="F:ribonuclease P activity"/>
    <property type="evidence" value="ECO:0007669"/>
    <property type="project" value="UniProtKB-UniRule"/>
</dbReference>
<dbReference type="HAMAP" id="MF_00227">
    <property type="entry name" value="RNase_P"/>
    <property type="match status" value="1"/>
</dbReference>
<evidence type="ECO:0000313" key="9">
    <source>
        <dbReference type="Proteomes" id="UP000244248"/>
    </source>
</evidence>
<comment type="function">
    <text evidence="6">RNaseP catalyzes the removal of the 5'-leader sequence from pre-tRNA to produce the mature 5'-terminus. It can also cleave other RNA substrates such as 4.5S RNA. The protein component plays an auxiliary but essential role in vivo by binding to the 5'-leader sequence and broadening the substrate specificity of the ribozyme.</text>
</comment>
<proteinExistence type="inferred from homology"/>
<dbReference type="RefSeq" id="WP_107939924.1">
    <property type="nucleotide sequence ID" value="NZ_QANS01000003.1"/>
</dbReference>
<sequence length="117" mass="13436">MARFPRRARLLKPDDFKATFEGGRREQQPLFSAVVSKGQGEQVRLGLAVAKKAVADSHDRNRIKRHIRESFRLNQHRLPCVDLVILPRTAAATAPAEELRLQLEKLWTRVAERWAKS</sequence>
<dbReference type="EMBL" id="QANS01000003">
    <property type="protein sequence ID" value="PTU31381.1"/>
    <property type="molecule type" value="Genomic_DNA"/>
</dbReference>
<name>A0A2T5MFM9_9GAMM</name>
<dbReference type="NCBIfam" id="TIGR00188">
    <property type="entry name" value="rnpA"/>
    <property type="match status" value="1"/>
</dbReference>
<reference evidence="8 9" key="1">
    <citation type="submission" date="2018-04" db="EMBL/GenBank/DDBJ databases">
        <title>Novel species isolated from glacier.</title>
        <authorList>
            <person name="Liu Q."/>
            <person name="Xin Y.-H."/>
        </authorList>
    </citation>
    <scope>NUCLEOTIDE SEQUENCE [LARGE SCALE GENOMIC DNA]</scope>
    <source>
        <strain evidence="8 9">GT1R17</strain>
    </source>
</reference>
<evidence type="ECO:0000256" key="5">
    <source>
        <dbReference type="ARBA" id="ARBA00022884"/>
    </source>
</evidence>
<dbReference type="AlphaFoldDB" id="A0A2T5MFM9"/>
<dbReference type="GO" id="GO:0042781">
    <property type="term" value="F:3'-tRNA processing endoribonuclease activity"/>
    <property type="evidence" value="ECO:0007669"/>
    <property type="project" value="TreeGrafter"/>
</dbReference>
<comment type="similarity">
    <text evidence="6">Belongs to the RnpA family.</text>
</comment>
<evidence type="ECO:0000256" key="4">
    <source>
        <dbReference type="ARBA" id="ARBA00022801"/>
    </source>
</evidence>
<dbReference type="InterPro" id="IPR000100">
    <property type="entry name" value="RNase_P"/>
</dbReference>
<dbReference type="GO" id="GO:0030677">
    <property type="term" value="C:ribonuclease P complex"/>
    <property type="evidence" value="ECO:0007669"/>
    <property type="project" value="TreeGrafter"/>
</dbReference>
<dbReference type="OrthoDB" id="9796422at2"/>
<comment type="subunit">
    <text evidence="6">Consists of a catalytic RNA component (M1 or rnpB) and a protein subunit.</text>
</comment>
<evidence type="ECO:0000256" key="7">
    <source>
        <dbReference type="NCBIfam" id="TIGR00188"/>
    </source>
</evidence>
<accession>A0A2T5MFM9</accession>
<evidence type="ECO:0000256" key="3">
    <source>
        <dbReference type="ARBA" id="ARBA00022759"/>
    </source>
</evidence>
<evidence type="ECO:0000256" key="2">
    <source>
        <dbReference type="ARBA" id="ARBA00022722"/>
    </source>
</evidence>